<sequence length="363" mass="40760">MNGLKLEPGLKRDPDAITPSGSGYMDDDFYEDTGELTLPPKGESKDIWITRIPKWLYEAVSNYDELADGRDDDEIVIGEVLMKVDPTRPGKVDKTKPLRMFLQNNLIATKKLPQAFELQMAQTAGKEVLGNTYVFTEKDLPGYKPSGIFVPGRQGGRGNYGVQDPNAKVHKRSKYKKAVPKQTTLVGSATREYTAIPLRTKEYLTFEASRIRKAIQGEQTHTNIQTTINEHRNAATLQKQFASFVRPAAARAPQLNKAARIPRNELIDLLHKCFDDYQYWHMKTLRETTRQPESYLKEVLQDIAQLVRSGPYASTWTRQGVFESARDMSGRKQQVAPDEEGGGAGGGGDDDEGDEEMEMEDVI</sequence>
<dbReference type="InterPro" id="IPR040450">
    <property type="entry name" value="TFIIF_beta_HTH"/>
</dbReference>
<evidence type="ECO:0000256" key="10">
    <source>
        <dbReference type="SAM" id="MobiDB-lite"/>
    </source>
</evidence>
<name>A0A6A6J6A0_WESOR</name>
<dbReference type="Pfam" id="PF02270">
    <property type="entry name" value="TFIIF_beta"/>
    <property type="match status" value="1"/>
</dbReference>
<dbReference type="CDD" id="cd07980">
    <property type="entry name" value="TFIIF_beta"/>
    <property type="match status" value="1"/>
</dbReference>
<dbReference type="InterPro" id="IPR036388">
    <property type="entry name" value="WH-like_DNA-bd_sf"/>
</dbReference>
<feature type="compositionally biased region" description="Acidic residues" evidence="10">
    <location>
        <begin position="348"/>
        <end position="363"/>
    </location>
</feature>
<feature type="domain" description="TFIIF beta subunit N-terminal" evidence="12">
    <location>
        <begin position="45"/>
        <end position="197"/>
    </location>
</feature>
<accession>A0A6A6J6A0</accession>
<keyword evidence="14" id="KW-1185">Reference proteome</keyword>
<evidence type="ECO:0000256" key="5">
    <source>
        <dbReference type="ARBA" id="ARBA00023125"/>
    </source>
</evidence>
<keyword evidence="13" id="KW-0396">Initiation factor</keyword>
<keyword evidence="4" id="KW-0805">Transcription regulation</keyword>
<evidence type="ECO:0000256" key="3">
    <source>
        <dbReference type="ARBA" id="ARBA00021453"/>
    </source>
</evidence>
<evidence type="ECO:0000259" key="12">
    <source>
        <dbReference type="Pfam" id="PF17683"/>
    </source>
</evidence>
<comment type="subcellular location">
    <subcellularLocation>
        <location evidence="1">Nucleus</location>
    </subcellularLocation>
</comment>
<keyword evidence="5" id="KW-0238">DNA-binding</keyword>
<dbReference type="AlphaFoldDB" id="A0A6A6J6A0"/>
<dbReference type="InterPro" id="IPR011039">
    <property type="entry name" value="TFIIF_interaction"/>
</dbReference>
<dbReference type="InterPro" id="IPR003196">
    <property type="entry name" value="TFIIF_beta"/>
</dbReference>
<keyword evidence="7" id="KW-0539">Nucleus</keyword>
<dbReference type="GeneID" id="54550392"/>
<evidence type="ECO:0000313" key="13">
    <source>
        <dbReference type="EMBL" id="KAF2271955.1"/>
    </source>
</evidence>
<dbReference type="GO" id="GO:0003743">
    <property type="term" value="F:translation initiation factor activity"/>
    <property type="evidence" value="ECO:0007669"/>
    <property type="project" value="UniProtKB-KW"/>
</dbReference>
<dbReference type="RefSeq" id="XP_033649494.1">
    <property type="nucleotide sequence ID" value="XM_033797217.1"/>
</dbReference>
<dbReference type="GO" id="GO:0006367">
    <property type="term" value="P:transcription initiation at RNA polymerase II promoter"/>
    <property type="evidence" value="ECO:0007669"/>
    <property type="project" value="InterPro"/>
</dbReference>
<dbReference type="FunFam" id="1.10.10.10:FF:000035">
    <property type="entry name" value="General transcription factor IIF subunit 2"/>
    <property type="match status" value="1"/>
</dbReference>
<dbReference type="InterPro" id="IPR040504">
    <property type="entry name" value="TFIIF_beta_N"/>
</dbReference>
<evidence type="ECO:0000256" key="4">
    <source>
        <dbReference type="ARBA" id="ARBA00023015"/>
    </source>
</evidence>
<dbReference type="GO" id="GO:0005674">
    <property type="term" value="C:transcription factor TFIIF complex"/>
    <property type="evidence" value="ECO:0007669"/>
    <property type="project" value="InterPro"/>
</dbReference>
<evidence type="ECO:0000259" key="11">
    <source>
        <dbReference type="Pfam" id="PF02270"/>
    </source>
</evidence>
<dbReference type="InterPro" id="IPR036390">
    <property type="entry name" value="WH_DNA-bd_sf"/>
</dbReference>
<dbReference type="SUPFAM" id="SSF46785">
    <property type="entry name" value="Winged helix' DNA-binding domain"/>
    <property type="match status" value="1"/>
</dbReference>
<dbReference type="Gene3D" id="1.10.10.10">
    <property type="entry name" value="Winged helix-like DNA-binding domain superfamily/Winged helix DNA-binding domain"/>
    <property type="match status" value="1"/>
</dbReference>
<evidence type="ECO:0000256" key="9">
    <source>
        <dbReference type="ARBA" id="ARBA00081863"/>
    </source>
</evidence>
<feature type="domain" description="TFIIF beta subunit HTH" evidence="11">
    <location>
        <begin position="259"/>
        <end position="317"/>
    </location>
</feature>
<evidence type="ECO:0000256" key="7">
    <source>
        <dbReference type="ARBA" id="ARBA00023242"/>
    </source>
</evidence>
<evidence type="ECO:0000256" key="6">
    <source>
        <dbReference type="ARBA" id="ARBA00023163"/>
    </source>
</evidence>
<protein>
    <recommendedName>
        <fullName evidence="3">Transcription initiation factor IIF subunit beta</fullName>
    </recommendedName>
    <alternativeName>
        <fullName evidence="9">TFIIF medium subunit</fullName>
    </alternativeName>
    <alternativeName>
        <fullName evidence="8">TFIIF-beta</fullName>
    </alternativeName>
</protein>
<dbReference type="PANTHER" id="PTHR10445">
    <property type="entry name" value="GENERAL TRANSCRIPTION FACTOR IIF SUBUNIT 2"/>
    <property type="match status" value="1"/>
</dbReference>
<evidence type="ECO:0000256" key="2">
    <source>
        <dbReference type="ARBA" id="ARBA00009543"/>
    </source>
</evidence>
<gene>
    <name evidence="13" type="ORF">EI97DRAFT_427216</name>
</gene>
<dbReference type="SUPFAM" id="SSF50916">
    <property type="entry name" value="Rap30/74 interaction domains"/>
    <property type="match status" value="1"/>
</dbReference>
<dbReference type="PANTHER" id="PTHR10445:SF0">
    <property type="entry name" value="GENERAL TRANSCRIPTION FACTOR IIF SUBUNIT 2"/>
    <property type="match status" value="1"/>
</dbReference>
<proteinExistence type="inferred from homology"/>
<evidence type="ECO:0000313" key="14">
    <source>
        <dbReference type="Proteomes" id="UP000800097"/>
    </source>
</evidence>
<keyword evidence="13" id="KW-0648">Protein biosynthesis</keyword>
<dbReference type="Pfam" id="PF17683">
    <property type="entry name" value="TFIIF_beta_N"/>
    <property type="match status" value="1"/>
</dbReference>
<feature type="region of interest" description="Disordered" evidence="10">
    <location>
        <begin position="324"/>
        <end position="363"/>
    </location>
</feature>
<keyword evidence="6" id="KW-0804">Transcription</keyword>
<dbReference type="OrthoDB" id="26094at2759"/>
<dbReference type="Proteomes" id="UP000800097">
    <property type="component" value="Unassembled WGS sequence"/>
</dbReference>
<evidence type="ECO:0000256" key="1">
    <source>
        <dbReference type="ARBA" id="ARBA00004123"/>
    </source>
</evidence>
<organism evidence="13 14">
    <name type="scientific">Westerdykella ornata</name>
    <dbReference type="NCBI Taxonomy" id="318751"/>
    <lineage>
        <taxon>Eukaryota</taxon>
        <taxon>Fungi</taxon>
        <taxon>Dikarya</taxon>
        <taxon>Ascomycota</taxon>
        <taxon>Pezizomycotina</taxon>
        <taxon>Dothideomycetes</taxon>
        <taxon>Pleosporomycetidae</taxon>
        <taxon>Pleosporales</taxon>
        <taxon>Sporormiaceae</taxon>
        <taxon>Westerdykella</taxon>
    </lineage>
</organism>
<feature type="region of interest" description="Disordered" evidence="10">
    <location>
        <begin position="1"/>
        <end position="25"/>
    </location>
</feature>
<dbReference type="EMBL" id="ML986529">
    <property type="protein sequence ID" value="KAF2271955.1"/>
    <property type="molecule type" value="Genomic_DNA"/>
</dbReference>
<dbReference type="GO" id="GO:0003677">
    <property type="term" value="F:DNA binding"/>
    <property type="evidence" value="ECO:0007669"/>
    <property type="project" value="UniProtKB-KW"/>
</dbReference>
<comment type="similarity">
    <text evidence="2">Belongs to the TFIIF beta subunit family.</text>
</comment>
<evidence type="ECO:0000256" key="8">
    <source>
        <dbReference type="ARBA" id="ARBA00081473"/>
    </source>
</evidence>
<reference evidence="13" key="1">
    <citation type="journal article" date="2020" name="Stud. Mycol.">
        <title>101 Dothideomycetes genomes: a test case for predicting lifestyles and emergence of pathogens.</title>
        <authorList>
            <person name="Haridas S."/>
            <person name="Albert R."/>
            <person name="Binder M."/>
            <person name="Bloem J."/>
            <person name="Labutti K."/>
            <person name="Salamov A."/>
            <person name="Andreopoulos B."/>
            <person name="Baker S."/>
            <person name="Barry K."/>
            <person name="Bills G."/>
            <person name="Bluhm B."/>
            <person name="Cannon C."/>
            <person name="Castanera R."/>
            <person name="Culley D."/>
            <person name="Daum C."/>
            <person name="Ezra D."/>
            <person name="Gonzalez J."/>
            <person name="Henrissat B."/>
            <person name="Kuo A."/>
            <person name="Liang C."/>
            <person name="Lipzen A."/>
            <person name="Lutzoni F."/>
            <person name="Magnuson J."/>
            <person name="Mondo S."/>
            <person name="Nolan M."/>
            <person name="Ohm R."/>
            <person name="Pangilinan J."/>
            <person name="Park H.-J."/>
            <person name="Ramirez L."/>
            <person name="Alfaro M."/>
            <person name="Sun H."/>
            <person name="Tritt A."/>
            <person name="Yoshinaga Y."/>
            <person name="Zwiers L.-H."/>
            <person name="Turgeon B."/>
            <person name="Goodwin S."/>
            <person name="Spatafora J."/>
            <person name="Crous P."/>
            <person name="Grigoriev I."/>
        </authorList>
    </citation>
    <scope>NUCLEOTIDE SEQUENCE</scope>
    <source>
        <strain evidence="13">CBS 379.55</strain>
    </source>
</reference>